<gene>
    <name evidence="1" type="ORF">BIT28_09005</name>
</gene>
<proteinExistence type="predicted"/>
<dbReference type="Proteomes" id="UP000186905">
    <property type="component" value="Unassembled WGS sequence"/>
</dbReference>
<protein>
    <recommendedName>
        <fullName evidence="3">PRD domain-containing protein</fullName>
    </recommendedName>
</protein>
<dbReference type="EMBL" id="MJIL01000084">
    <property type="protein sequence ID" value="OLQ74308.1"/>
    <property type="molecule type" value="Genomic_DNA"/>
</dbReference>
<comment type="caution">
    <text evidence="1">The sequence shown here is derived from an EMBL/GenBank/DDBJ whole genome shotgun (WGS) entry which is preliminary data.</text>
</comment>
<dbReference type="OrthoDB" id="6447514at2"/>
<accession>A0A1Q9GIL5</accession>
<keyword evidence="2" id="KW-1185">Reference proteome</keyword>
<evidence type="ECO:0000313" key="2">
    <source>
        <dbReference type="Proteomes" id="UP000186905"/>
    </source>
</evidence>
<dbReference type="AlphaFoldDB" id="A0A1Q9GIL5"/>
<reference evidence="1 2" key="1">
    <citation type="submission" date="2016-09" db="EMBL/GenBank/DDBJ databases">
        <title>Photobacterium proteolyticum sp. nov. a protease producing bacterium isolated from ocean sediments of Laizhou Bay.</title>
        <authorList>
            <person name="Li Y."/>
        </authorList>
    </citation>
    <scope>NUCLEOTIDE SEQUENCE [LARGE SCALE GENOMIC DNA]</scope>
    <source>
        <strain evidence="1 2">13-12</strain>
    </source>
</reference>
<sequence>MKERLALLRQADVITQHAYTGTLEAAQFLAGHLNIDTRNEQFQMAMTHLARAIDRITAGEPISEGLDPELLGEIYQDGAYEQISALNLATLTFYDIVAVPEAENSFLISNLFSLFYANQFEEEAC</sequence>
<name>A0A1Q9GIL5_9GAMM</name>
<organism evidence="1 2">
    <name type="scientific">Photobacterium proteolyticum</name>
    <dbReference type="NCBI Taxonomy" id="1903952"/>
    <lineage>
        <taxon>Bacteria</taxon>
        <taxon>Pseudomonadati</taxon>
        <taxon>Pseudomonadota</taxon>
        <taxon>Gammaproteobacteria</taxon>
        <taxon>Vibrionales</taxon>
        <taxon>Vibrionaceae</taxon>
        <taxon>Photobacterium</taxon>
    </lineage>
</organism>
<evidence type="ECO:0000313" key="1">
    <source>
        <dbReference type="EMBL" id="OLQ74308.1"/>
    </source>
</evidence>
<dbReference type="RefSeq" id="WP_075765771.1">
    <property type="nucleotide sequence ID" value="NZ_MJIL01000084.1"/>
</dbReference>
<dbReference type="STRING" id="1903952.BIT28_09005"/>
<evidence type="ECO:0008006" key="3">
    <source>
        <dbReference type="Google" id="ProtNLM"/>
    </source>
</evidence>